<accession>A0ABT8XHG9</accession>
<name>A0ABT8XHG9_9HYPH</name>
<protein>
    <submittedName>
        <fullName evidence="1">Uncharacterized protein</fullName>
    </submittedName>
</protein>
<dbReference type="RefSeq" id="WP_244760799.1">
    <property type="nucleotide sequence ID" value="NZ_JALJCJ010000002.1"/>
</dbReference>
<sequence length="90" mass="9991">MKLVGYEAKAFSAWRETEPDFDVISFSTVAKRAELDHKKVRRAVRGLARKGLAKFYRTSWTDDGEPHGAGYGLTSQGRAMLDVSLNGKEG</sequence>
<proteinExistence type="predicted"/>
<comment type="caution">
    <text evidence="1">The sequence shown here is derived from an EMBL/GenBank/DDBJ whole genome shotgun (WGS) entry which is preliminary data.</text>
</comment>
<dbReference type="Proteomes" id="UP001177080">
    <property type="component" value="Unassembled WGS sequence"/>
</dbReference>
<keyword evidence="2" id="KW-1185">Reference proteome</keyword>
<evidence type="ECO:0000313" key="1">
    <source>
        <dbReference type="EMBL" id="MDO6123177.1"/>
    </source>
</evidence>
<reference evidence="1" key="1">
    <citation type="submission" date="2022-04" db="EMBL/GenBank/DDBJ databases">
        <title>Shinella lacus sp. nov., a novel member of the genus Shinella from water.</title>
        <authorList>
            <person name="Deng Y."/>
        </authorList>
    </citation>
    <scope>NUCLEOTIDE SEQUENCE</scope>
    <source>
        <strain evidence="1">JCM 31239</strain>
    </source>
</reference>
<dbReference type="EMBL" id="WHSC02000007">
    <property type="protein sequence ID" value="MDO6123177.1"/>
    <property type="molecule type" value="Genomic_DNA"/>
</dbReference>
<evidence type="ECO:0000313" key="2">
    <source>
        <dbReference type="Proteomes" id="UP001177080"/>
    </source>
</evidence>
<dbReference type="InterPro" id="IPR036390">
    <property type="entry name" value="WH_DNA-bd_sf"/>
</dbReference>
<gene>
    <name evidence="1" type="ORF">GB928_018470</name>
</gene>
<dbReference type="SUPFAM" id="SSF46785">
    <property type="entry name" value="Winged helix' DNA-binding domain"/>
    <property type="match status" value="1"/>
</dbReference>
<organism evidence="1 2">
    <name type="scientific">Shinella curvata</name>
    <dbReference type="NCBI Taxonomy" id="1817964"/>
    <lineage>
        <taxon>Bacteria</taxon>
        <taxon>Pseudomonadati</taxon>
        <taxon>Pseudomonadota</taxon>
        <taxon>Alphaproteobacteria</taxon>
        <taxon>Hyphomicrobiales</taxon>
        <taxon>Rhizobiaceae</taxon>
        <taxon>Shinella</taxon>
    </lineage>
</organism>